<protein>
    <submittedName>
        <fullName evidence="2">ADP,ATP carrier protein</fullName>
    </submittedName>
</protein>
<dbReference type="WBParaSite" id="Hba_11109">
    <property type="protein sequence ID" value="Hba_11109"/>
    <property type="gene ID" value="Hba_11109"/>
</dbReference>
<organism evidence="1 2">
    <name type="scientific">Heterorhabditis bacteriophora</name>
    <name type="common">Entomopathogenic nematode worm</name>
    <dbReference type="NCBI Taxonomy" id="37862"/>
    <lineage>
        <taxon>Eukaryota</taxon>
        <taxon>Metazoa</taxon>
        <taxon>Ecdysozoa</taxon>
        <taxon>Nematoda</taxon>
        <taxon>Chromadorea</taxon>
        <taxon>Rhabditida</taxon>
        <taxon>Rhabditina</taxon>
        <taxon>Rhabditomorpha</taxon>
        <taxon>Strongyloidea</taxon>
        <taxon>Heterorhabditidae</taxon>
        <taxon>Heterorhabditis</taxon>
    </lineage>
</organism>
<reference evidence="2" key="1">
    <citation type="submission" date="2016-11" db="UniProtKB">
        <authorList>
            <consortium name="WormBaseParasite"/>
        </authorList>
    </citation>
    <scope>IDENTIFICATION</scope>
</reference>
<keyword evidence="1" id="KW-1185">Reference proteome</keyword>
<dbReference type="Proteomes" id="UP000095283">
    <property type="component" value="Unplaced"/>
</dbReference>
<proteinExistence type="predicted"/>
<name>A0A1I7X143_HETBA</name>
<evidence type="ECO:0000313" key="2">
    <source>
        <dbReference type="WBParaSite" id="Hba_11109"/>
    </source>
</evidence>
<dbReference type="Pfam" id="PF08560">
    <property type="entry name" value="DUF1757"/>
    <property type="match status" value="1"/>
</dbReference>
<dbReference type="AlphaFoldDB" id="A0A1I7X143"/>
<dbReference type="PANTHER" id="PTHR38636">
    <property type="entry name" value="PROTEIN CBG20488"/>
    <property type="match status" value="1"/>
</dbReference>
<dbReference type="PANTHER" id="PTHR38636:SF2">
    <property type="entry name" value="TRANSCELLULAR CHAPERONE SIGNALING (X)CROSS TISSUE"/>
    <property type="match status" value="1"/>
</dbReference>
<accession>A0A1I7X143</accession>
<dbReference type="InterPro" id="IPR013869">
    <property type="entry name" value="DUF1757"/>
</dbReference>
<evidence type="ECO:0000313" key="1">
    <source>
        <dbReference type="Proteomes" id="UP000095283"/>
    </source>
</evidence>
<sequence>MQLGMESWFSNFSQLSRSWNSPETLADIPRPYLEYAVWGLFKGAEVVCYINHVKLNALIAQILFEFQGRFLLAGIFAGPPLALSYAYSVGLDEMEMKQKCYEIRCDTDGMTIDRCAFVWGFVGWYWKRFQGAVDGINLGVAYAIFNNKVLSQYTSPLLRDKVLPEERYENVEAAMENKSKLVKFMAEENRKFRQITGTSDNSKQ</sequence>